<accession>A0A2H3K420</accession>
<feature type="transmembrane region" description="Helical" evidence="1">
    <location>
        <begin position="183"/>
        <end position="202"/>
    </location>
</feature>
<evidence type="ECO:0000313" key="3">
    <source>
        <dbReference type="EMBL" id="PCH44918.1"/>
    </source>
</evidence>
<dbReference type="Proteomes" id="UP000218811">
    <property type="component" value="Unassembled WGS sequence"/>
</dbReference>
<protein>
    <submittedName>
        <fullName evidence="3">Uncharacterized protein</fullName>
    </submittedName>
</protein>
<feature type="transmembrane region" description="Helical" evidence="1">
    <location>
        <begin position="214"/>
        <end position="234"/>
    </location>
</feature>
<evidence type="ECO:0000256" key="1">
    <source>
        <dbReference type="SAM" id="Phobius"/>
    </source>
</evidence>
<feature type="transmembrane region" description="Helical" evidence="1">
    <location>
        <begin position="408"/>
        <end position="428"/>
    </location>
</feature>
<organism evidence="3 4">
    <name type="scientific">Wolfiporia cocos (strain MD-104)</name>
    <name type="common">Brown rot fungus</name>
    <dbReference type="NCBI Taxonomy" id="742152"/>
    <lineage>
        <taxon>Eukaryota</taxon>
        <taxon>Fungi</taxon>
        <taxon>Dikarya</taxon>
        <taxon>Basidiomycota</taxon>
        <taxon>Agaricomycotina</taxon>
        <taxon>Agaricomycetes</taxon>
        <taxon>Polyporales</taxon>
        <taxon>Phaeolaceae</taxon>
        <taxon>Wolfiporia</taxon>
    </lineage>
</organism>
<proteinExistence type="predicted"/>
<keyword evidence="1" id="KW-0472">Membrane</keyword>
<reference evidence="3 4" key="1">
    <citation type="journal article" date="2012" name="Science">
        <title>The Paleozoic origin of enzymatic lignin decomposition reconstructed from 31 fungal genomes.</title>
        <authorList>
            <person name="Floudas D."/>
            <person name="Binder M."/>
            <person name="Riley R."/>
            <person name="Barry K."/>
            <person name="Blanchette R.A."/>
            <person name="Henrissat B."/>
            <person name="Martinez A.T."/>
            <person name="Otillar R."/>
            <person name="Spatafora J.W."/>
            <person name="Yadav J.S."/>
            <person name="Aerts A."/>
            <person name="Benoit I."/>
            <person name="Boyd A."/>
            <person name="Carlson A."/>
            <person name="Copeland A."/>
            <person name="Coutinho P.M."/>
            <person name="de Vries R.P."/>
            <person name="Ferreira P."/>
            <person name="Findley K."/>
            <person name="Foster B."/>
            <person name="Gaskell J."/>
            <person name="Glotzer D."/>
            <person name="Gorecki P."/>
            <person name="Heitman J."/>
            <person name="Hesse C."/>
            <person name="Hori C."/>
            <person name="Igarashi K."/>
            <person name="Jurgens J.A."/>
            <person name="Kallen N."/>
            <person name="Kersten P."/>
            <person name="Kohler A."/>
            <person name="Kuees U."/>
            <person name="Kumar T.K.A."/>
            <person name="Kuo A."/>
            <person name="LaButti K."/>
            <person name="Larrondo L.F."/>
            <person name="Lindquist E."/>
            <person name="Ling A."/>
            <person name="Lombard V."/>
            <person name="Lucas S."/>
            <person name="Lundell T."/>
            <person name="Martin R."/>
            <person name="McLaughlin D.J."/>
            <person name="Morgenstern I."/>
            <person name="Morin E."/>
            <person name="Murat C."/>
            <person name="Nagy L.G."/>
            <person name="Nolan M."/>
            <person name="Ohm R.A."/>
            <person name="Patyshakuliyeva A."/>
            <person name="Rokas A."/>
            <person name="Ruiz-Duenas F.J."/>
            <person name="Sabat G."/>
            <person name="Salamov A."/>
            <person name="Samejima M."/>
            <person name="Schmutz J."/>
            <person name="Slot J.C."/>
            <person name="St John F."/>
            <person name="Stenlid J."/>
            <person name="Sun H."/>
            <person name="Sun S."/>
            <person name="Syed K."/>
            <person name="Tsang A."/>
            <person name="Wiebenga A."/>
            <person name="Young D."/>
            <person name="Pisabarro A."/>
            <person name="Eastwood D.C."/>
            <person name="Martin F."/>
            <person name="Cullen D."/>
            <person name="Grigoriev I.V."/>
            <person name="Hibbett D.S."/>
        </authorList>
    </citation>
    <scope>NUCLEOTIDE SEQUENCE [LARGE SCALE GENOMIC DNA]</scope>
    <source>
        <strain evidence="3 4">MD-104</strain>
    </source>
</reference>
<name>A0A2H3K420_WOLCO</name>
<feature type="chain" id="PRO_5013749527" evidence="2">
    <location>
        <begin position="20"/>
        <end position="453"/>
    </location>
</feature>
<keyword evidence="4" id="KW-1185">Reference proteome</keyword>
<gene>
    <name evidence="3" type="ORF">WOLCODRAFT_145239</name>
</gene>
<keyword evidence="2" id="KW-0732">Signal</keyword>
<keyword evidence="1" id="KW-0812">Transmembrane</keyword>
<evidence type="ECO:0000313" key="4">
    <source>
        <dbReference type="Proteomes" id="UP000218811"/>
    </source>
</evidence>
<dbReference type="AlphaFoldDB" id="A0A2H3K420"/>
<dbReference type="EMBL" id="KB468168">
    <property type="protein sequence ID" value="PCH44918.1"/>
    <property type="molecule type" value="Genomic_DNA"/>
</dbReference>
<feature type="signal peptide" evidence="2">
    <location>
        <begin position="1"/>
        <end position="19"/>
    </location>
</feature>
<dbReference type="OrthoDB" id="3253026at2759"/>
<evidence type="ECO:0000256" key="2">
    <source>
        <dbReference type="SAM" id="SignalP"/>
    </source>
</evidence>
<feature type="transmembrane region" description="Helical" evidence="1">
    <location>
        <begin position="67"/>
        <end position="90"/>
    </location>
</feature>
<keyword evidence="1" id="KW-1133">Transmembrane helix</keyword>
<sequence length="453" mass="49878">MVAIAGFLAVLILYIVSKSKHTSIFCVSGGRRCWNLLIFLSTNFFAHAASVPSISGGGDLMNCMSTLLAVFLPFTGLGYSLRLLSSYILLHGNKMQEAMAPGALAVVCRTSQWEPLSQEDLVYIRIPDSYDFFGISSSDLHYASFYLVPGVGKATINSLWTMDLIKQEVQITDSQRISRSRSWLPTFISLFQLLSATITLIGSVEQETAKYGSAAYSFTIVPFIVMSVVNLVAIGCCGDYSYLYVLTTSISREAPKRPGAIIDGTIGRFVHVNPSDCVHYSPVSRASSADLSSTAPVFSIKTWLYSKMRHVKHTFLDALSDLLIPAKLWRLFIPVIDDGQTRLARLSTEPFHNETEKILKVTIDGVTRRFALSTPGNPTPHIRIGIGSITSDIPLPLDSRKHTTKERIIAFSIFFLGCLAGVVPYIVIQLLSGLIAHSTVSQRFWAMAWLAVE</sequence>